<accession>A0A8H4PZB7</accession>
<dbReference type="AlphaFoldDB" id="A0A8H4PZB7"/>
<reference evidence="2 3" key="1">
    <citation type="journal article" date="2020" name="Genome Biol. Evol.">
        <title>A new high-quality draft genome assembly of the Chinese cordyceps Ophiocordyceps sinensis.</title>
        <authorList>
            <person name="Shu R."/>
            <person name="Zhang J."/>
            <person name="Meng Q."/>
            <person name="Zhang H."/>
            <person name="Zhou G."/>
            <person name="Li M."/>
            <person name="Wu P."/>
            <person name="Zhao Y."/>
            <person name="Chen C."/>
            <person name="Qin Q."/>
        </authorList>
    </citation>
    <scope>NUCLEOTIDE SEQUENCE [LARGE SCALE GENOMIC DNA]</scope>
    <source>
        <strain evidence="2 3">IOZ07</strain>
    </source>
</reference>
<sequence>MRRTPIPARNIFGMTPLTIPSASSAGGEPDGSRECDEPSLTGNGKCDCPIGDHQVCTSVDHVHLTGHDWGVCDTCAQDNTDVVVGLRGEWKGVEPQELLNMRAYFCNSCAVSYSSGIGCLRRMLLHGASTVWGSGFLDGLDVQGTLTVNNHPMDFKKDALPLTGCSCATKMFKHRLCRNHRCFYIEQAFANVEAMRNWRNENLGGERCAGCLLTMSPGQANVGDGRTAFSHHPVAWICMQCNDAVVNQKGSGLVPGWESWFSSAPEGWAAATNRPRGHLPGQLP</sequence>
<evidence type="ECO:0000313" key="3">
    <source>
        <dbReference type="Proteomes" id="UP000557566"/>
    </source>
</evidence>
<gene>
    <name evidence="2" type="ORF">G6O67_000610</name>
</gene>
<organism evidence="2 3">
    <name type="scientific">Ophiocordyceps sinensis</name>
    <dbReference type="NCBI Taxonomy" id="72228"/>
    <lineage>
        <taxon>Eukaryota</taxon>
        <taxon>Fungi</taxon>
        <taxon>Dikarya</taxon>
        <taxon>Ascomycota</taxon>
        <taxon>Pezizomycotina</taxon>
        <taxon>Sordariomycetes</taxon>
        <taxon>Hypocreomycetidae</taxon>
        <taxon>Hypocreales</taxon>
        <taxon>Ophiocordycipitaceae</taxon>
        <taxon>Ophiocordyceps</taxon>
    </lineage>
</organism>
<proteinExistence type="predicted"/>
<dbReference type="EMBL" id="JAAVMX010000001">
    <property type="protein sequence ID" value="KAF4513324.1"/>
    <property type="molecule type" value="Genomic_DNA"/>
</dbReference>
<name>A0A8H4PZB7_9HYPO</name>
<comment type="caution">
    <text evidence="2">The sequence shown here is derived from an EMBL/GenBank/DDBJ whole genome shotgun (WGS) entry which is preliminary data.</text>
</comment>
<protein>
    <submittedName>
        <fullName evidence="2">Uncharacterized protein</fullName>
    </submittedName>
</protein>
<dbReference type="OrthoDB" id="5232836at2759"/>
<feature type="region of interest" description="Disordered" evidence="1">
    <location>
        <begin position="1"/>
        <end position="38"/>
    </location>
</feature>
<evidence type="ECO:0000256" key="1">
    <source>
        <dbReference type="SAM" id="MobiDB-lite"/>
    </source>
</evidence>
<evidence type="ECO:0000313" key="2">
    <source>
        <dbReference type="EMBL" id="KAF4513324.1"/>
    </source>
</evidence>
<dbReference type="Proteomes" id="UP000557566">
    <property type="component" value="Unassembled WGS sequence"/>
</dbReference>
<keyword evidence="3" id="KW-1185">Reference proteome</keyword>